<dbReference type="RefSeq" id="WP_380216691.1">
    <property type="nucleotide sequence ID" value="NZ_JBHTBN010000001.1"/>
</dbReference>
<keyword evidence="2" id="KW-0808">Transferase</keyword>
<proteinExistence type="predicted"/>
<dbReference type="InterPro" id="IPR029063">
    <property type="entry name" value="SAM-dependent_MTases_sf"/>
</dbReference>
<reference evidence="3" key="1">
    <citation type="journal article" date="2019" name="Int. J. Syst. Evol. Microbiol.">
        <title>The Global Catalogue of Microorganisms (GCM) 10K type strain sequencing project: providing services to taxonomists for standard genome sequencing and annotation.</title>
        <authorList>
            <consortium name="The Broad Institute Genomics Platform"/>
            <consortium name="The Broad Institute Genome Sequencing Center for Infectious Disease"/>
            <person name="Wu L."/>
            <person name="Ma J."/>
        </authorList>
    </citation>
    <scope>NUCLEOTIDE SEQUENCE [LARGE SCALE GENOMIC DNA]</scope>
    <source>
        <strain evidence="3">CGMCC 1.16306</strain>
    </source>
</reference>
<dbReference type="Gene3D" id="3.40.50.150">
    <property type="entry name" value="Vaccinia Virus protein VP39"/>
    <property type="match status" value="1"/>
</dbReference>
<dbReference type="PANTHER" id="PTHR36973:SF4">
    <property type="entry name" value="NODULATION PROTEIN"/>
    <property type="match status" value="1"/>
</dbReference>
<dbReference type="NCBIfam" id="TIGR01444">
    <property type="entry name" value="fkbM_fam"/>
    <property type="match status" value="1"/>
</dbReference>
<dbReference type="Pfam" id="PF05050">
    <property type="entry name" value="Methyltransf_21"/>
    <property type="match status" value="1"/>
</dbReference>
<feature type="domain" description="Methyltransferase FkbM" evidence="1">
    <location>
        <begin position="58"/>
        <end position="222"/>
    </location>
</feature>
<keyword evidence="2" id="KW-0489">Methyltransferase</keyword>
<sequence>MIKILKKLVKKGLRKNGYKLTKIQPKKKVETPEYVVATMYSILRDLKERGLQCTHIMDVGANRTSWSRIAKGFFPDATFCLIEPQVEMEEGLQQFISDFPGDLYYLAGAGSKKETLVLTVYDDLAGSSFLPNANPELKKEGKQREIEIITLDDIISDSTFEIPQLVKLDIQGFELEALKGATSLFGKTEVFILEVSLFAFGSGKKMPEFAEVISFMYERGYVAYDFPGFLRRPLDKALGQCDVCFVKENGFLRASHHWK</sequence>
<dbReference type="GO" id="GO:0032259">
    <property type="term" value="P:methylation"/>
    <property type="evidence" value="ECO:0007669"/>
    <property type="project" value="UniProtKB-KW"/>
</dbReference>
<dbReference type="InterPro" id="IPR006342">
    <property type="entry name" value="FkbM_mtfrase"/>
</dbReference>
<name>A0ABW2MTL1_9FLAO</name>
<keyword evidence="3" id="KW-1185">Reference proteome</keyword>
<protein>
    <submittedName>
        <fullName evidence="2">FkbM family methyltransferase</fullName>
    </submittedName>
</protein>
<dbReference type="PANTHER" id="PTHR36973">
    <property type="entry name" value="SLL1456 PROTEIN-RELATED"/>
    <property type="match status" value="1"/>
</dbReference>
<evidence type="ECO:0000313" key="2">
    <source>
        <dbReference type="EMBL" id="MFC7356852.1"/>
    </source>
</evidence>
<accession>A0ABW2MTL1</accession>
<dbReference type="SUPFAM" id="SSF53335">
    <property type="entry name" value="S-adenosyl-L-methionine-dependent methyltransferases"/>
    <property type="match status" value="1"/>
</dbReference>
<organism evidence="2 3">
    <name type="scientific">Jejudonia soesokkakensis</name>
    <dbReference type="NCBI Taxonomy" id="1323432"/>
    <lineage>
        <taxon>Bacteria</taxon>
        <taxon>Pseudomonadati</taxon>
        <taxon>Bacteroidota</taxon>
        <taxon>Flavobacteriia</taxon>
        <taxon>Flavobacteriales</taxon>
        <taxon>Flavobacteriaceae</taxon>
        <taxon>Jejudonia</taxon>
    </lineage>
</organism>
<comment type="caution">
    <text evidence="2">The sequence shown here is derived from an EMBL/GenBank/DDBJ whole genome shotgun (WGS) entry which is preliminary data.</text>
</comment>
<dbReference type="EMBL" id="JBHTBN010000001">
    <property type="protein sequence ID" value="MFC7356852.1"/>
    <property type="molecule type" value="Genomic_DNA"/>
</dbReference>
<dbReference type="InterPro" id="IPR053188">
    <property type="entry name" value="FkbM_Methyltransferase"/>
</dbReference>
<dbReference type="GO" id="GO:0008168">
    <property type="term" value="F:methyltransferase activity"/>
    <property type="evidence" value="ECO:0007669"/>
    <property type="project" value="UniProtKB-KW"/>
</dbReference>
<gene>
    <name evidence="2" type="ORF">ACFQO1_04065</name>
</gene>
<dbReference type="Proteomes" id="UP001596415">
    <property type="component" value="Unassembled WGS sequence"/>
</dbReference>
<evidence type="ECO:0000313" key="3">
    <source>
        <dbReference type="Proteomes" id="UP001596415"/>
    </source>
</evidence>
<evidence type="ECO:0000259" key="1">
    <source>
        <dbReference type="Pfam" id="PF05050"/>
    </source>
</evidence>